<dbReference type="InterPro" id="IPR043504">
    <property type="entry name" value="Peptidase_S1_PA_chymotrypsin"/>
</dbReference>
<evidence type="ECO:0000256" key="6">
    <source>
        <dbReference type="RuleBase" id="RU004296"/>
    </source>
</evidence>
<protein>
    <recommendedName>
        <fullName evidence="6">Serine protease</fullName>
        <ecNumber evidence="6">3.4.21.-</ecNumber>
    </recommendedName>
</protein>
<dbReference type="PANTHER" id="PTHR15462:SF8">
    <property type="entry name" value="SERINE PROTEASE"/>
    <property type="match status" value="1"/>
</dbReference>
<dbReference type="PROSITE" id="PS50240">
    <property type="entry name" value="TRYPSIN_DOM"/>
    <property type="match status" value="1"/>
</dbReference>
<evidence type="ECO:0000313" key="8">
    <source>
        <dbReference type="EMBL" id="EUJ42946.1"/>
    </source>
</evidence>
<keyword evidence="2 6" id="KW-0645">Protease</keyword>
<sequence length="556" mass="59816">MKKSNVLKLLLGIALLSSCIGYPISTQGAELKKTPRWIIGSDDRIIVGDTTKAPYNSMVFIEISGGGIGSGVLISPDTVLTAAHVVYNSATKSFASSITVYPGFNAGVVPFGSAKAKAMVLPTEYQKEASFDYDYAIVKLDRNLNVGATGIAGFSSFTDLPITISGYHGDLGGKMGTQTGHIKEYNEKTLVYDDLDTMGGSSGAPVYDARNYIVGVNVGGIGIIYPDGTAEYKNIASRMGGEALDKLGKWWNFSEYGNFSGGYISWLPADYSPINNLDDISTLTLPVNYRNSGNSPWFDIQFKNGAQFVNSETVHSENKNVVEYLNYDNNIARFKINGVGSTDIVFYSKDGTQKYTKKINITKAAAYTNVSLNKNYGVATANILTNNQQFSLGALMTSQKIDLTHDFVFDTTLGIGSGQGDGVSFVIKNTPSANSFGGSGDGLGVSGLSQTLAISLRHQSWYSPPRNSVSFYDGNFKNYVNTTPGTGTNSDLHVRWTASTQTLSYVYRGVTSSYRLNDLNQFFGGTSAYVGLVGVTGQASNVHLTYSPRLTAVVFQ</sequence>
<evidence type="ECO:0000259" key="7">
    <source>
        <dbReference type="PROSITE" id="PS50240"/>
    </source>
</evidence>
<reference evidence="8 9" key="1">
    <citation type="journal article" date="2014" name="Int. J. Syst. Evol. Microbiol.">
        <title>Listeria floridensis sp. nov., Listeria aquatica sp. nov., Listeria cornellensis sp. nov., Listeria riparia sp. nov. and Listeria grandensis sp. nov., from agricultural and natural environments.</title>
        <authorList>
            <person name="den Bakker H.C."/>
            <person name="Warchocki S."/>
            <person name="Wright E.M."/>
            <person name="Allred A.F."/>
            <person name="Ahlstrom C."/>
            <person name="Manuel C.S."/>
            <person name="Stasiewicz M.J."/>
            <person name="Burrell A."/>
            <person name="Roof S."/>
            <person name="Strawn L."/>
            <person name="Fortes E.D."/>
            <person name="Nightingale K.K."/>
            <person name="Kephart D."/>
            <person name="Wiedmann M."/>
        </authorList>
    </citation>
    <scope>NUCLEOTIDE SEQUENCE [LARGE SCALE GENOMIC DNA]</scope>
    <source>
        <strain evidence="8 9">FSL S10-1204</strain>
    </source>
</reference>
<organism evidence="8 9">
    <name type="scientific">Listeria riparia FSL S10-1204</name>
    <dbReference type="NCBI Taxonomy" id="1265816"/>
    <lineage>
        <taxon>Bacteria</taxon>
        <taxon>Bacillati</taxon>
        <taxon>Bacillota</taxon>
        <taxon>Bacilli</taxon>
        <taxon>Bacillales</taxon>
        <taxon>Listeriaceae</taxon>
        <taxon>Listeria</taxon>
    </lineage>
</organism>
<evidence type="ECO:0000256" key="4">
    <source>
        <dbReference type="ARBA" id="ARBA00022801"/>
    </source>
</evidence>
<dbReference type="Gene3D" id="2.60.120.200">
    <property type="match status" value="1"/>
</dbReference>
<evidence type="ECO:0000256" key="1">
    <source>
        <dbReference type="ARBA" id="ARBA00008764"/>
    </source>
</evidence>
<keyword evidence="5 6" id="KW-0720">Serine protease</keyword>
<dbReference type="Gene3D" id="2.40.10.10">
    <property type="entry name" value="Trypsin-like serine proteases"/>
    <property type="match status" value="2"/>
</dbReference>
<dbReference type="GO" id="GO:0004252">
    <property type="term" value="F:serine-type endopeptidase activity"/>
    <property type="evidence" value="ECO:0007669"/>
    <property type="project" value="InterPro"/>
</dbReference>
<dbReference type="Proteomes" id="UP000019248">
    <property type="component" value="Unassembled WGS sequence"/>
</dbReference>
<dbReference type="EC" id="3.4.21.-" evidence="6"/>
<evidence type="ECO:0000256" key="3">
    <source>
        <dbReference type="ARBA" id="ARBA00022729"/>
    </source>
</evidence>
<evidence type="ECO:0000313" key="9">
    <source>
        <dbReference type="Proteomes" id="UP000019248"/>
    </source>
</evidence>
<keyword evidence="4 6" id="KW-0378">Hydrolase</keyword>
<dbReference type="InterPro" id="IPR050966">
    <property type="entry name" value="Glutamyl_endopeptidase"/>
</dbReference>
<dbReference type="OrthoDB" id="9763643at2"/>
<comment type="similarity">
    <text evidence="1 6">Belongs to the peptidase S1B family.</text>
</comment>
<dbReference type="InterPro" id="IPR013320">
    <property type="entry name" value="ConA-like_dom_sf"/>
</dbReference>
<keyword evidence="9" id="KW-1185">Reference proteome</keyword>
<dbReference type="InterPro" id="IPR009003">
    <property type="entry name" value="Peptidase_S1_PA"/>
</dbReference>
<feature type="chain" id="PRO_5006994375" description="Serine protease" evidence="6">
    <location>
        <begin position="29"/>
        <end position="556"/>
    </location>
</feature>
<dbReference type="RefSeq" id="WP_052008945.1">
    <property type="nucleotide sequence ID" value="NZ_AODL01000030.1"/>
</dbReference>
<dbReference type="AlphaFoldDB" id="W7D525"/>
<dbReference type="PRINTS" id="PR00839">
    <property type="entry name" value="V8PROTEASE"/>
</dbReference>
<dbReference type="InterPro" id="IPR001254">
    <property type="entry name" value="Trypsin_dom"/>
</dbReference>
<evidence type="ECO:0000256" key="5">
    <source>
        <dbReference type="ARBA" id="ARBA00022825"/>
    </source>
</evidence>
<name>W7D525_9LIST</name>
<feature type="domain" description="Peptidase S1" evidence="7">
    <location>
        <begin position="38"/>
        <end position="272"/>
    </location>
</feature>
<dbReference type="EMBL" id="AODL01000030">
    <property type="protein sequence ID" value="EUJ42946.1"/>
    <property type="molecule type" value="Genomic_DNA"/>
</dbReference>
<dbReference type="InterPro" id="IPR008256">
    <property type="entry name" value="Peptidase_S1B"/>
</dbReference>
<accession>W7D525</accession>
<keyword evidence="3 6" id="KW-0732">Signal</keyword>
<dbReference type="SUPFAM" id="SSF49899">
    <property type="entry name" value="Concanavalin A-like lectins/glucanases"/>
    <property type="match status" value="1"/>
</dbReference>
<feature type="signal peptide" evidence="6">
    <location>
        <begin position="1"/>
        <end position="28"/>
    </location>
</feature>
<evidence type="ECO:0000256" key="2">
    <source>
        <dbReference type="ARBA" id="ARBA00022670"/>
    </source>
</evidence>
<dbReference type="PROSITE" id="PS51257">
    <property type="entry name" value="PROKAR_LIPOPROTEIN"/>
    <property type="match status" value="1"/>
</dbReference>
<gene>
    <name evidence="8" type="ORF">PRIP_14872</name>
</gene>
<proteinExistence type="inferred from homology"/>
<dbReference type="SUPFAM" id="SSF50494">
    <property type="entry name" value="Trypsin-like serine proteases"/>
    <property type="match status" value="1"/>
</dbReference>
<dbReference type="Pfam" id="PF13365">
    <property type="entry name" value="Trypsin_2"/>
    <property type="match status" value="1"/>
</dbReference>
<comment type="caution">
    <text evidence="8">The sequence shown here is derived from an EMBL/GenBank/DDBJ whole genome shotgun (WGS) entry which is preliminary data.</text>
</comment>
<dbReference type="PATRIC" id="fig|1265816.5.peg.2939"/>
<dbReference type="PANTHER" id="PTHR15462">
    <property type="entry name" value="SERINE PROTEASE"/>
    <property type="match status" value="1"/>
</dbReference>
<dbReference type="GO" id="GO:0006508">
    <property type="term" value="P:proteolysis"/>
    <property type="evidence" value="ECO:0007669"/>
    <property type="project" value="UniProtKB-KW"/>
</dbReference>